<evidence type="ECO:0000313" key="1">
    <source>
        <dbReference type="EMBL" id="OWK31327.1"/>
    </source>
</evidence>
<dbReference type="Proteomes" id="UP000197290">
    <property type="component" value="Unassembled WGS sequence"/>
</dbReference>
<sequence>MTPEFSRPLRIDAIGEGDRHEVIEANDAERKALAGRFGLIAIEHLTGDFTVRREAAGILVTGRVTAAATQACSITGDPLPARINEEARLRFVDDLGGGEEVELDDADIDVLPLEGAAIDLGEVAAETLVLALDPFPRGPNAEAALKEAGVLSEGEAGPFGALAGLKDKLAKK</sequence>
<protein>
    <recommendedName>
        <fullName evidence="3">DUF177 domain-containing protein</fullName>
    </recommendedName>
</protein>
<proteinExistence type="predicted"/>
<dbReference type="Pfam" id="PF02620">
    <property type="entry name" value="YceD"/>
    <property type="match status" value="1"/>
</dbReference>
<evidence type="ECO:0000313" key="2">
    <source>
        <dbReference type="Proteomes" id="UP000197290"/>
    </source>
</evidence>
<comment type="caution">
    <text evidence="1">The sequence shown here is derived from an EMBL/GenBank/DDBJ whole genome shotgun (WGS) entry which is preliminary data.</text>
</comment>
<evidence type="ECO:0008006" key="3">
    <source>
        <dbReference type="Google" id="ProtNLM"/>
    </source>
</evidence>
<keyword evidence="2" id="KW-1185">Reference proteome</keyword>
<reference evidence="1 2" key="1">
    <citation type="submission" date="2017-03" db="EMBL/GenBank/DDBJ databases">
        <title>Genome sequence of Sphingomonas dokdonensis DSM 21029.</title>
        <authorList>
            <person name="Poehlein A."/>
            <person name="Wuebbeler J.H."/>
            <person name="Steinbuechel A."/>
            <person name="Daniel R."/>
        </authorList>
    </citation>
    <scope>NUCLEOTIDE SEQUENCE [LARGE SCALE GENOMIC DNA]</scope>
    <source>
        <strain evidence="1 2">DSM 21029</strain>
    </source>
</reference>
<gene>
    <name evidence="1" type="ORF">SPDO_13350</name>
</gene>
<dbReference type="EMBL" id="NBBI01000002">
    <property type="protein sequence ID" value="OWK31327.1"/>
    <property type="molecule type" value="Genomic_DNA"/>
</dbReference>
<name>A0A245ZNL9_9SPHN</name>
<dbReference type="InterPro" id="IPR003772">
    <property type="entry name" value="YceD"/>
</dbReference>
<dbReference type="OrthoDB" id="8443793at2"/>
<dbReference type="AlphaFoldDB" id="A0A245ZNL9"/>
<organism evidence="1 2">
    <name type="scientific">Sphingomonas dokdonensis</name>
    <dbReference type="NCBI Taxonomy" id="344880"/>
    <lineage>
        <taxon>Bacteria</taxon>
        <taxon>Pseudomonadati</taxon>
        <taxon>Pseudomonadota</taxon>
        <taxon>Alphaproteobacteria</taxon>
        <taxon>Sphingomonadales</taxon>
        <taxon>Sphingomonadaceae</taxon>
        <taxon>Sphingomonas</taxon>
    </lineage>
</organism>
<dbReference type="RefSeq" id="WP_088366679.1">
    <property type="nucleotide sequence ID" value="NZ_NBBI01000002.1"/>
</dbReference>
<accession>A0A245ZNL9</accession>